<feature type="compositionally biased region" description="Low complexity" evidence="5">
    <location>
        <begin position="415"/>
        <end position="425"/>
    </location>
</feature>
<evidence type="ECO:0008006" key="10">
    <source>
        <dbReference type="Google" id="ProtNLM"/>
    </source>
</evidence>
<evidence type="ECO:0000313" key="8">
    <source>
        <dbReference type="EMBL" id="KAL0469157.1"/>
    </source>
</evidence>
<feature type="compositionally biased region" description="Polar residues" evidence="5">
    <location>
        <begin position="247"/>
        <end position="266"/>
    </location>
</feature>
<dbReference type="PANTHER" id="PTHR15549:SF6">
    <property type="entry name" value="MID2 DOMAIN-CONTAINING PROTEIN"/>
    <property type="match status" value="1"/>
</dbReference>
<evidence type="ECO:0000313" key="9">
    <source>
        <dbReference type="Proteomes" id="UP001451303"/>
    </source>
</evidence>
<feature type="region of interest" description="Disordered" evidence="5">
    <location>
        <begin position="385"/>
        <end position="497"/>
    </location>
</feature>
<dbReference type="EMBL" id="JAVLET010000006">
    <property type="protein sequence ID" value="KAL0469157.1"/>
    <property type="molecule type" value="Genomic_DNA"/>
</dbReference>
<dbReference type="Proteomes" id="UP001451303">
    <property type="component" value="Unassembled WGS sequence"/>
</dbReference>
<organism evidence="8 9">
    <name type="scientific">Neurospora intermedia</name>
    <dbReference type="NCBI Taxonomy" id="5142"/>
    <lineage>
        <taxon>Eukaryota</taxon>
        <taxon>Fungi</taxon>
        <taxon>Dikarya</taxon>
        <taxon>Ascomycota</taxon>
        <taxon>Pezizomycotina</taxon>
        <taxon>Sordariomycetes</taxon>
        <taxon>Sordariomycetidae</taxon>
        <taxon>Sordariales</taxon>
        <taxon>Sordariaceae</taxon>
        <taxon>Neurospora</taxon>
    </lineage>
</organism>
<keyword evidence="7" id="KW-0732">Signal</keyword>
<feature type="compositionally biased region" description="Low complexity" evidence="5">
    <location>
        <begin position="479"/>
        <end position="492"/>
    </location>
</feature>
<feature type="signal peptide" evidence="7">
    <location>
        <begin position="1"/>
        <end position="21"/>
    </location>
</feature>
<feature type="chain" id="PRO_5047364607" description="Mid2 domain-containing protein" evidence="7">
    <location>
        <begin position="22"/>
        <end position="535"/>
    </location>
</feature>
<feature type="region of interest" description="Disordered" evidence="5">
    <location>
        <begin position="211"/>
        <end position="266"/>
    </location>
</feature>
<protein>
    <recommendedName>
        <fullName evidence="10">Mid2 domain-containing protein</fullName>
    </recommendedName>
</protein>
<evidence type="ECO:0000256" key="1">
    <source>
        <dbReference type="ARBA" id="ARBA00004167"/>
    </source>
</evidence>
<comment type="caution">
    <text evidence="8">The sequence shown here is derived from an EMBL/GenBank/DDBJ whole genome shotgun (WGS) entry which is preliminary data.</text>
</comment>
<feature type="transmembrane region" description="Helical" evidence="6">
    <location>
        <begin position="274"/>
        <end position="300"/>
    </location>
</feature>
<gene>
    <name evidence="8" type="ORF">QR685DRAFT_327939</name>
</gene>
<reference evidence="8 9" key="1">
    <citation type="submission" date="2023-09" db="EMBL/GenBank/DDBJ databases">
        <title>Multi-omics analysis of a traditional fermented food reveals byproduct-associated fungal strains for waste-to-food upcycling.</title>
        <authorList>
            <consortium name="Lawrence Berkeley National Laboratory"/>
            <person name="Rekdal V.M."/>
            <person name="Villalobos-Escobedo J.M."/>
            <person name="Rodriguez-Valeron N."/>
            <person name="Garcia M.O."/>
            <person name="Vasquez D.P."/>
            <person name="Damayanti I."/>
            <person name="Sorensen P.M."/>
            <person name="Baidoo E.E."/>
            <person name="De Carvalho A.C."/>
            <person name="Riley R."/>
            <person name="Lipzen A."/>
            <person name="He G."/>
            <person name="Yan M."/>
            <person name="Haridas S."/>
            <person name="Daum C."/>
            <person name="Yoshinaga Y."/>
            <person name="Ng V."/>
            <person name="Grigoriev I.V."/>
            <person name="Munk R."/>
            <person name="Nuraida L."/>
            <person name="Wijaya C.H."/>
            <person name="Morales P.-C."/>
            <person name="Keasling J.D."/>
        </authorList>
    </citation>
    <scope>NUCLEOTIDE SEQUENCE [LARGE SCALE GENOMIC DNA]</scope>
    <source>
        <strain evidence="8 9">FGSC 2613</strain>
    </source>
</reference>
<proteinExistence type="predicted"/>
<name>A0ABR3D932_NEUIN</name>
<evidence type="ECO:0000256" key="2">
    <source>
        <dbReference type="ARBA" id="ARBA00022692"/>
    </source>
</evidence>
<accession>A0ABR3D932</accession>
<dbReference type="PANTHER" id="PTHR15549">
    <property type="entry name" value="PAIRED IMMUNOGLOBULIN-LIKE TYPE 2 RECEPTOR"/>
    <property type="match status" value="1"/>
</dbReference>
<feature type="compositionally biased region" description="Polar residues" evidence="5">
    <location>
        <begin position="433"/>
        <end position="443"/>
    </location>
</feature>
<keyword evidence="3 6" id="KW-1133">Transmembrane helix</keyword>
<evidence type="ECO:0000256" key="5">
    <source>
        <dbReference type="SAM" id="MobiDB-lite"/>
    </source>
</evidence>
<dbReference type="InterPro" id="IPR051694">
    <property type="entry name" value="Immunoregulatory_rcpt-like"/>
</dbReference>
<evidence type="ECO:0000256" key="7">
    <source>
        <dbReference type="SAM" id="SignalP"/>
    </source>
</evidence>
<evidence type="ECO:0000256" key="6">
    <source>
        <dbReference type="SAM" id="Phobius"/>
    </source>
</evidence>
<comment type="subcellular location">
    <subcellularLocation>
        <location evidence="1">Membrane</location>
        <topology evidence="1">Single-pass membrane protein</topology>
    </subcellularLocation>
</comment>
<keyword evidence="9" id="KW-1185">Reference proteome</keyword>
<evidence type="ECO:0000256" key="3">
    <source>
        <dbReference type="ARBA" id="ARBA00022989"/>
    </source>
</evidence>
<keyword evidence="4 6" id="KW-0472">Membrane</keyword>
<sequence length="535" mass="56158">MRIATQKSWLLAGLPLAGCAASLTPRTDVVKFSDSDGFTQGTREILGKPAVIWEATTFRWTITNTSGTTVNTVNLYSNTTIIEPASHQILAKNSQKIGSWPDLTVGMAPQGDIIPLPTSTPYPVTLTVETNATGGSVRIDNIWTILNLNNPSAQPAQPAPLKLLYFDIVWKNGGGTGRSYSRLFTTIGNIAQDHTILEGYGSNPLLNNPDPVFPEEYIRDDSDGGGQSAGVGKPTELSSPIPGATLATPTNDGGPVSSGTGEPSNLKSKKGISIGAIVGIAIACGLLGLALIGGIVFFCLRRRHKQNALRDGTSRGVPYGGFAGGGNRNGGDKLIAEKEANAGVIHDVTSAPHSPYSDDLVGMGGAGANRNSGSVVIPNIESGVSPQVVLPGVDGRLEGDGDSPVSNAPSYHMMQQQQQQQQQQQTPRDHQSGRSFTMYSDHQSGGGEGGGSPTTLHSGSGGAPSFTHGGAGTDSNRGSLISQQQQQSRSLSTPYAHLVEEGMTEEEIRRLEEEERQLDVAIEQHAGGQRGSRHL</sequence>
<evidence type="ECO:0000256" key="4">
    <source>
        <dbReference type="ARBA" id="ARBA00023136"/>
    </source>
</evidence>
<keyword evidence="2 6" id="KW-0812">Transmembrane</keyword>